<dbReference type="Proteomes" id="UP000244700">
    <property type="component" value="Unassembled WGS sequence"/>
</dbReference>
<evidence type="ECO:0000313" key="1">
    <source>
        <dbReference type="EMBL" id="PUD73628.1"/>
    </source>
</evidence>
<evidence type="ECO:0000313" key="2">
    <source>
        <dbReference type="Proteomes" id="UP000244700"/>
    </source>
</evidence>
<proteinExistence type="predicted"/>
<name>A0A2T6V6V2_HELPX</name>
<organism evidence="1 2">
    <name type="scientific">Helicobacter pylori</name>
    <name type="common">Campylobacter pylori</name>
    <dbReference type="NCBI Taxonomy" id="210"/>
    <lineage>
        <taxon>Bacteria</taxon>
        <taxon>Pseudomonadati</taxon>
        <taxon>Campylobacterota</taxon>
        <taxon>Epsilonproteobacteria</taxon>
        <taxon>Campylobacterales</taxon>
        <taxon>Helicobacteraceae</taxon>
        <taxon>Helicobacter</taxon>
    </lineage>
</organism>
<accession>A0A2T6V6V2</accession>
<dbReference type="AlphaFoldDB" id="A0A2T6V6V2"/>
<comment type="caution">
    <text evidence="1">The sequence shown here is derived from an EMBL/GenBank/DDBJ whole genome shotgun (WGS) entry which is preliminary data.</text>
</comment>
<protein>
    <submittedName>
        <fullName evidence="1">Uncharacterized protein</fullName>
    </submittedName>
</protein>
<sequence length="67" mass="7698">MSLIDRGDYSIYGVKKVESASSFIKTHAVKSAKSRSVIYESRRYETARLYRQESRKTICHSHLSEGV</sequence>
<reference evidence="1 2" key="1">
    <citation type="submission" date="2018-01" db="EMBL/GenBank/DDBJ databases">
        <title>Helicobacter pylori genome-wide association study shows promise for predicting gastric cancer risk.</title>
        <authorList>
            <person name="Berthenet E."/>
            <person name="Yahara K."/>
            <person name="Thorell K."/>
            <person name="Pascoe B."/>
            <person name="Meric G."/>
            <person name="Mikhail J.M."/>
            <person name="Engstrand L."/>
            <person name="Enroth H."/>
            <person name="Burette A."/>
            <person name="Megraud F."/>
            <person name="Atherton J."/>
            <person name="Smith S."/>
            <person name="Wilkinson T.S."/>
            <person name="Hitchings M.D."/>
            <person name="Falush D."/>
            <person name="Sheppard S.K."/>
        </authorList>
    </citation>
    <scope>NUCLEOTIDE SEQUENCE [LARGE SCALE GENOMIC DNA]</scope>
    <source>
        <strain evidence="1 2">GIL237</strain>
    </source>
</reference>
<dbReference type="EMBL" id="QBQT01000465">
    <property type="protein sequence ID" value="PUD73628.1"/>
    <property type="molecule type" value="Genomic_DNA"/>
</dbReference>
<gene>
    <name evidence="1" type="ORF">C2R72_07420</name>
</gene>